<keyword evidence="6" id="KW-0804">Transcription</keyword>
<evidence type="ECO:0000256" key="3">
    <source>
        <dbReference type="ARBA" id="ARBA00022833"/>
    </source>
</evidence>
<protein>
    <submittedName>
        <fullName evidence="10">Fungal_trans domain-containing protein</fullName>
    </submittedName>
</protein>
<comment type="subcellular location">
    <subcellularLocation>
        <location evidence="1">Nucleus</location>
    </subcellularLocation>
</comment>
<dbReference type="Gene3D" id="4.10.240.10">
    <property type="entry name" value="Zn(2)-C6 fungal-type DNA-binding domain"/>
    <property type="match status" value="1"/>
</dbReference>
<dbReference type="AlphaFoldDB" id="A0A8G0LRV4"/>
<dbReference type="InterPro" id="IPR052202">
    <property type="entry name" value="Yeast_MetPath_Reg"/>
</dbReference>
<dbReference type="GO" id="GO:0000981">
    <property type="term" value="F:DNA-binding transcription factor activity, RNA polymerase II-specific"/>
    <property type="evidence" value="ECO:0007669"/>
    <property type="project" value="InterPro"/>
</dbReference>
<dbReference type="CDD" id="cd00067">
    <property type="entry name" value="GAL4"/>
    <property type="match status" value="1"/>
</dbReference>
<dbReference type="InterPro" id="IPR001138">
    <property type="entry name" value="Zn2Cys6_DnaBD"/>
</dbReference>
<evidence type="ECO:0000313" key="11">
    <source>
        <dbReference type="Proteomes" id="UP000826661"/>
    </source>
</evidence>
<evidence type="ECO:0000259" key="9">
    <source>
        <dbReference type="PROSITE" id="PS00463"/>
    </source>
</evidence>
<dbReference type="PROSITE" id="PS00463">
    <property type="entry name" value="ZN2_CY6_FUNGAL_1"/>
    <property type="match status" value="1"/>
</dbReference>
<dbReference type="SMART" id="SM00906">
    <property type="entry name" value="Fungal_trans"/>
    <property type="match status" value="1"/>
</dbReference>
<dbReference type="InterPro" id="IPR007219">
    <property type="entry name" value="XnlR_reg_dom"/>
</dbReference>
<dbReference type="EMBL" id="CP075870">
    <property type="protein sequence ID" value="QYT06349.1"/>
    <property type="molecule type" value="Genomic_DNA"/>
</dbReference>
<dbReference type="Proteomes" id="UP000826661">
    <property type="component" value="Chromosome VII"/>
</dbReference>
<evidence type="ECO:0000313" key="10">
    <source>
        <dbReference type="EMBL" id="QYT06349.1"/>
    </source>
</evidence>
<evidence type="ECO:0000256" key="7">
    <source>
        <dbReference type="ARBA" id="ARBA00023242"/>
    </source>
</evidence>
<proteinExistence type="predicted"/>
<sequence>MATAKACVRCHGKKIRCSGYPRCRTCDKAGVNCEPYTRHRKGDSLVELKYYRQRTIWLEDEVYRNFHIQCKDIPTGTLLQPVHDGLGPGAEQGLTRQPSGPLTPSDTRDGIQDAPAEAGHAADIGMLALNATGEMRYLGPSSGAFFAAYTSALARSCITTQSSPNIASNTQNTNSGRDTDTGFVSPMLRLSSGDVNLFSQSYKMWILPVYPILTSDDLDIMVSRYNEGPDFDNSECRRQPESATEMMLFYMVMALGAINAENTLKQMRRQSEQEEMSSMSTPRPSPVSLCMRVLQLMDETFQKLHPSVRFIQIIVLISIYSSYGSIGSSQWQLAGLAMRMAVEAGLHCTPKTSNQSCSAKDESNRLFWTIYVVEISLAYNLGRPPSIGEEHIATELPRPSNENLFSLHHIRHRQIQSRVVAQVYSVNNRNRNMSTEQTQVLISHLQQELDQWRINIPLISHAEGQHPYPYSYWERLYYGTTFVLHRPSPLCPNPPAQSVERCIRSAGSYIDDVLKVLRNTNVPLSWMLVQGVLFAGLTMLVTARTGLRRLLSHVGAPFLLVDLHSWTRNCSICLAIMNERLREDLVSKLDSQFELLANDTLRIISASITSHTLNASSRSPVFSTNPDVAENTLGPDQTFMADASDFNLNSTEDLNYFDIFKEFMGQDPTQTFWDMFPYELSLDAPLGEPQTEERLPSINSTELLTNELFN</sequence>
<dbReference type="GO" id="GO:0045944">
    <property type="term" value="P:positive regulation of transcription by RNA polymerase II"/>
    <property type="evidence" value="ECO:0007669"/>
    <property type="project" value="TreeGrafter"/>
</dbReference>
<reference evidence="10 11" key="1">
    <citation type="journal article" date="2021" name="BMC Genomics">
        <title>Telomere-to-telomere genome assembly of asparaginase-producing Trichoderma simmonsii.</title>
        <authorList>
            <person name="Chung D."/>
            <person name="Kwon Y.M."/>
            <person name="Yang Y."/>
        </authorList>
    </citation>
    <scope>NUCLEOTIDE SEQUENCE [LARGE SCALE GENOMIC DNA]</scope>
    <source>
        <strain evidence="10 11">GH-Sj1</strain>
    </source>
</reference>
<organism evidence="10 11">
    <name type="scientific">Trichoderma simmonsii</name>
    <dbReference type="NCBI Taxonomy" id="1491479"/>
    <lineage>
        <taxon>Eukaryota</taxon>
        <taxon>Fungi</taxon>
        <taxon>Dikarya</taxon>
        <taxon>Ascomycota</taxon>
        <taxon>Pezizomycotina</taxon>
        <taxon>Sordariomycetes</taxon>
        <taxon>Hypocreomycetidae</taxon>
        <taxon>Hypocreales</taxon>
        <taxon>Hypocreaceae</taxon>
        <taxon>Trichoderma</taxon>
    </lineage>
</organism>
<name>A0A8G0LRV4_9HYPO</name>
<dbReference type="Pfam" id="PF00172">
    <property type="entry name" value="Zn_clus"/>
    <property type="match status" value="1"/>
</dbReference>
<feature type="region of interest" description="Disordered" evidence="8">
    <location>
        <begin position="81"/>
        <end position="108"/>
    </location>
</feature>
<dbReference type="SMART" id="SM00066">
    <property type="entry name" value="GAL4"/>
    <property type="match status" value="1"/>
</dbReference>
<dbReference type="GO" id="GO:0006351">
    <property type="term" value="P:DNA-templated transcription"/>
    <property type="evidence" value="ECO:0007669"/>
    <property type="project" value="InterPro"/>
</dbReference>
<dbReference type="GO" id="GO:0043565">
    <property type="term" value="F:sequence-specific DNA binding"/>
    <property type="evidence" value="ECO:0007669"/>
    <property type="project" value="TreeGrafter"/>
</dbReference>
<keyword evidence="4" id="KW-0805">Transcription regulation</keyword>
<dbReference type="GO" id="GO:0005634">
    <property type="term" value="C:nucleus"/>
    <property type="evidence" value="ECO:0007669"/>
    <property type="project" value="UniProtKB-SubCell"/>
</dbReference>
<evidence type="ECO:0000256" key="8">
    <source>
        <dbReference type="SAM" id="MobiDB-lite"/>
    </source>
</evidence>
<keyword evidence="3" id="KW-0862">Zinc</keyword>
<gene>
    <name evidence="10" type="ORF">H0G86_013205</name>
</gene>
<dbReference type="PANTHER" id="PTHR47782">
    <property type="entry name" value="ZN(II)2CYS6 TRANSCRIPTION FACTOR (EUROFUNG)-RELATED"/>
    <property type="match status" value="1"/>
</dbReference>
<feature type="domain" description="Zn(2)-C6 fungal-type" evidence="9">
    <location>
        <begin position="6"/>
        <end position="33"/>
    </location>
</feature>
<dbReference type="CDD" id="cd12148">
    <property type="entry name" value="fungal_TF_MHR"/>
    <property type="match status" value="1"/>
</dbReference>
<dbReference type="Pfam" id="PF04082">
    <property type="entry name" value="Fungal_trans"/>
    <property type="match status" value="1"/>
</dbReference>
<evidence type="ECO:0000256" key="4">
    <source>
        <dbReference type="ARBA" id="ARBA00023015"/>
    </source>
</evidence>
<keyword evidence="5" id="KW-0238">DNA-binding</keyword>
<dbReference type="PANTHER" id="PTHR47782:SF12">
    <property type="entry name" value="ZN(II)2CYS6 TRANSCRIPTION FACTOR (EUROFUNG)"/>
    <property type="match status" value="1"/>
</dbReference>
<accession>A0A8G0LRV4</accession>
<keyword evidence="2" id="KW-0479">Metal-binding</keyword>
<feature type="compositionally biased region" description="Polar residues" evidence="8">
    <location>
        <begin position="94"/>
        <end position="105"/>
    </location>
</feature>
<evidence type="ECO:0000256" key="6">
    <source>
        <dbReference type="ARBA" id="ARBA00023163"/>
    </source>
</evidence>
<dbReference type="SUPFAM" id="SSF57701">
    <property type="entry name" value="Zn2/Cys6 DNA-binding domain"/>
    <property type="match status" value="1"/>
</dbReference>
<dbReference type="GO" id="GO:0008270">
    <property type="term" value="F:zinc ion binding"/>
    <property type="evidence" value="ECO:0007669"/>
    <property type="project" value="InterPro"/>
</dbReference>
<evidence type="ECO:0000256" key="2">
    <source>
        <dbReference type="ARBA" id="ARBA00022723"/>
    </source>
</evidence>
<keyword evidence="11" id="KW-1185">Reference proteome</keyword>
<keyword evidence="7" id="KW-0539">Nucleus</keyword>
<evidence type="ECO:0000256" key="5">
    <source>
        <dbReference type="ARBA" id="ARBA00023125"/>
    </source>
</evidence>
<dbReference type="InterPro" id="IPR036864">
    <property type="entry name" value="Zn2-C6_fun-type_DNA-bd_sf"/>
</dbReference>
<evidence type="ECO:0000256" key="1">
    <source>
        <dbReference type="ARBA" id="ARBA00004123"/>
    </source>
</evidence>